<dbReference type="EMBL" id="CP035282">
    <property type="protein sequence ID" value="QAT61057.1"/>
    <property type="molecule type" value="Genomic_DNA"/>
</dbReference>
<evidence type="ECO:0000313" key="3">
    <source>
        <dbReference type="EMBL" id="QAT61057.1"/>
    </source>
</evidence>
<dbReference type="InterPro" id="IPR003797">
    <property type="entry name" value="DegV"/>
</dbReference>
<evidence type="ECO:0000313" key="4">
    <source>
        <dbReference type="Proteomes" id="UP000287969"/>
    </source>
</evidence>
<dbReference type="RefSeq" id="WP_071140086.1">
    <property type="nucleotide sequence ID" value="NZ_CP035282.1"/>
</dbReference>
<dbReference type="KEGG" id="spoa:EQM13_05400"/>
<dbReference type="Pfam" id="PF02645">
    <property type="entry name" value="DegV"/>
    <property type="match status" value="1"/>
</dbReference>
<dbReference type="PANTHER" id="PTHR33434">
    <property type="entry name" value="DEGV DOMAIN-CONTAINING PROTEIN DR_1986-RELATED"/>
    <property type="match status" value="1"/>
</dbReference>
<dbReference type="GO" id="GO:0008289">
    <property type="term" value="F:lipid binding"/>
    <property type="evidence" value="ECO:0007669"/>
    <property type="project" value="UniProtKB-KW"/>
</dbReference>
<dbReference type="OrthoDB" id="9780660at2"/>
<dbReference type="Gene3D" id="3.30.1180.10">
    <property type="match status" value="1"/>
</dbReference>
<dbReference type="SUPFAM" id="SSF82549">
    <property type="entry name" value="DAK1/DegV-like"/>
    <property type="match status" value="1"/>
</dbReference>
<dbReference type="InterPro" id="IPR043168">
    <property type="entry name" value="DegV_C"/>
</dbReference>
<dbReference type="PANTHER" id="PTHR33434:SF3">
    <property type="entry name" value="DEGV DOMAIN-CONTAINING PROTEIN YITS"/>
    <property type="match status" value="1"/>
</dbReference>
<dbReference type="NCBIfam" id="TIGR00762">
    <property type="entry name" value="DegV"/>
    <property type="match status" value="1"/>
</dbReference>
<name>A0A410QAS4_9FIRM</name>
<keyword evidence="2" id="KW-0446">Lipid-binding</keyword>
<dbReference type="Proteomes" id="UP000287969">
    <property type="component" value="Chromosome"/>
</dbReference>
<dbReference type="PROSITE" id="PS51482">
    <property type="entry name" value="DEGV"/>
    <property type="match status" value="1"/>
</dbReference>
<evidence type="ECO:0000256" key="1">
    <source>
        <dbReference type="ARBA" id="ARBA00003238"/>
    </source>
</evidence>
<protein>
    <submittedName>
        <fullName evidence="3">DegV family protein</fullName>
    </submittedName>
</protein>
<sequence length="289" mass="32473">MIKIIVDSTCDLPQDILKEYDIKVMPLNVLINDVEYRDRVDIQTDQVYEYMKKGVVPRTSQIYPEEIYNTFIDYAKKTYDFIYLAFSSALSGTFDLAKMIQKEIKDRYPKVHMEVVDSKSGSFATGIIALQAAKLADKGYEISEILEQVNFMVKHIEHIFVISDLSWLLKGGRISKIAAKTGSILNLRPLLDVQNGHLKVIGVVRGKKKALRAIVDLVAQRIKNFPNQIVGISHADDLQTAQEVVELLKEKIGISNTMIEKIGCVLGAHLGIGGVGVFFLNLKPKLYID</sequence>
<keyword evidence="4" id="KW-1185">Reference proteome</keyword>
<dbReference type="AlphaFoldDB" id="A0A410QAS4"/>
<dbReference type="InterPro" id="IPR050270">
    <property type="entry name" value="DegV_domain_contain"/>
</dbReference>
<organism evidence="3 4">
    <name type="scientific">Acidilutibacter cellobiosedens</name>
    <dbReference type="NCBI Taxonomy" id="2507161"/>
    <lineage>
        <taxon>Bacteria</taxon>
        <taxon>Bacillati</taxon>
        <taxon>Bacillota</taxon>
        <taxon>Tissierellia</taxon>
        <taxon>Tissierellales</taxon>
        <taxon>Acidilutibacteraceae</taxon>
        <taxon>Acidilutibacter</taxon>
    </lineage>
</organism>
<evidence type="ECO:0000256" key="2">
    <source>
        <dbReference type="ARBA" id="ARBA00023121"/>
    </source>
</evidence>
<comment type="function">
    <text evidence="1">May bind long-chain fatty acids, such as palmitate, and may play a role in lipid transport or fatty acid metabolism.</text>
</comment>
<reference evidence="4" key="1">
    <citation type="submission" date="2019-01" db="EMBL/GenBank/DDBJ databases">
        <title>Draft genomes of a novel of Sporanaerobacter strains.</title>
        <authorList>
            <person name="Ma S."/>
        </authorList>
    </citation>
    <scope>NUCLEOTIDE SEQUENCE [LARGE SCALE GENOMIC DNA]</scope>
    <source>
        <strain evidence="4">NJN-17</strain>
    </source>
</reference>
<gene>
    <name evidence="3" type="ORF">EQM13_05400</name>
</gene>
<dbReference type="Gene3D" id="3.40.50.10170">
    <property type="match status" value="1"/>
</dbReference>
<proteinExistence type="predicted"/>
<accession>A0A410QAS4</accession>